<dbReference type="PANTHER" id="PTHR11533">
    <property type="entry name" value="PROTEASE M1 ZINC METALLOPROTEASE"/>
    <property type="match status" value="1"/>
</dbReference>
<evidence type="ECO:0000313" key="16">
    <source>
        <dbReference type="Proteomes" id="UP000241818"/>
    </source>
</evidence>
<evidence type="ECO:0000259" key="14">
    <source>
        <dbReference type="Pfam" id="PF17900"/>
    </source>
</evidence>
<proteinExistence type="inferred from homology"/>
<gene>
    <name evidence="15" type="ORF">M430DRAFT_102814</name>
</gene>
<dbReference type="Pfam" id="PF01433">
    <property type="entry name" value="Peptidase_M1"/>
    <property type="match status" value="1"/>
</dbReference>
<feature type="site" description="Transition state stabilizer" evidence="10">
    <location>
        <position position="407"/>
    </location>
</feature>
<feature type="active site" description="Proton acceptor" evidence="8">
    <location>
        <position position="322"/>
    </location>
</feature>
<evidence type="ECO:0000256" key="2">
    <source>
        <dbReference type="ARBA" id="ARBA00022438"/>
    </source>
</evidence>
<dbReference type="FunFam" id="2.60.40.1730:FF:000002">
    <property type="entry name" value="Aminopeptidase"/>
    <property type="match status" value="1"/>
</dbReference>
<dbReference type="InterPro" id="IPR034016">
    <property type="entry name" value="M1_APN-typ"/>
</dbReference>
<keyword evidence="5 11" id="KW-0378">Hydrolase</keyword>
<dbReference type="STRING" id="857342.A0A2T3B0N9"/>
<feature type="domain" description="ERAP1-like C-terminal" evidence="13">
    <location>
        <begin position="540"/>
        <end position="858"/>
    </location>
</feature>
<dbReference type="FunFam" id="2.60.40.1910:FF:000004">
    <property type="entry name" value="Aminopeptidase"/>
    <property type="match status" value="1"/>
</dbReference>
<keyword evidence="2 11" id="KW-0031">Aminopeptidase</keyword>
<dbReference type="InterPro" id="IPR027268">
    <property type="entry name" value="Peptidase_M4/M1_CTD_sf"/>
</dbReference>
<keyword evidence="4 9" id="KW-0479">Metal-binding</keyword>
<evidence type="ECO:0000259" key="13">
    <source>
        <dbReference type="Pfam" id="PF11838"/>
    </source>
</evidence>
<name>A0A2T3B0N9_AMORE</name>
<sequence length="886" mass="99593">MCKMHGTREAEGGGVDITNGREILPGNVIPRHYDLTLEPDFEKLTYDGTVVIDLDVVENTKSITLNTLEIDVHSTKVLSGSQTISSSPELSHNEDKQTTTVAFGTEIPKGNKAQLEMKFTGQLNDKMAGFYRSTYKNSDGSQGILATTQMEPTDARRAFPCFDEPALKAEFTITLIADKKHTCLSNMDVASETEISATKKAVKFNKSPNMSTYLVAFIVGELNYIETDKFRLPIRVYAPPNQDIEHGRFSLELAARTLEFYEKTFDSKFPLPKMDMVAIPDFSAGAMENWGLITYRVVDLLFDPATSGASTKERVAEVVQHELAHQWFGNLVTMDFWDGLWLNEGFATWMSWYSCNKFYPEWKVWESYVTDTLQGALSLDSLRSSHPIEVPVKRADEVNQIFDAISYSKGSCVIRMISKYLGEDVFMEGIRQYLKKHAYGNTQTGDLWNALSKASGKDVAKIMDIWTKYVGYPVVTVTENESDKTIHVKQNRLLRTADVKPEEDTTLYPVFLGLRTKDGIDENLVLSKREDVFKVQDFDFFKLNADHTSIYRTSYTPARLEKLGRAAKDGLLSVEDRAGMIADAGALAASGYQKTSGVLNLLKGFDSESEFVVWNEILTRLSAIQGAWIFEDQSVRDGLEAFQRDLASEKAHKYGWEFKDSDDHIQQQFKAMLFGSAGLPGDKKVIAAAQDMFAKFAAGDKTAIHPNIRGSVFSIVVKYGGKKEYDIILETYRNSKNSDERNTALRVLGRARDPELIKKTLSLPFSGEVKEQDIYMPISGLRSHPEGIEALFNWMTENWDELTRRLPPGLGMLGTVVSICTSSFSSLEGLERVQKFFAEKSTKGFDQTLAQSCDAIRAKAAWLDRDRQDVKDWVQSYSVKTIKSEL</sequence>
<evidence type="ECO:0000256" key="9">
    <source>
        <dbReference type="PIRSR" id="PIRSR634016-3"/>
    </source>
</evidence>
<dbReference type="GO" id="GO:0005737">
    <property type="term" value="C:cytoplasm"/>
    <property type="evidence" value="ECO:0007669"/>
    <property type="project" value="TreeGrafter"/>
</dbReference>
<comment type="similarity">
    <text evidence="1 11">Belongs to the peptidase M1 family.</text>
</comment>
<feature type="binding site" evidence="9">
    <location>
        <position position="321"/>
    </location>
    <ligand>
        <name>Zn(2+)</name>
        <dbReference type="ChEBI" id="CHEBI:29105"/>
        <note>catalytic</note>
    </ligand>
</feature>
<keyword evidence="7 11" id="KW-0482">Metalloprotease</keyword>
<dbReference type="AlphaFoldDB" id="A0A2T3B0N9"/>
<dbReference type="EMBL" id="KZ679012">
    <property type="protein sequence ID" value="PSS16971.1"/>
    <property type="molecule type" value="Genomic_DNA"/>
</dbReference>
<dbReference type="SUPFAM" id="SSF63737">
    <property type="entry name" value="Leukotriene A4 hydrolase N-terminal domain"/>
    <property type="match status" value="1"/>
</dbReference>
<dbReference type="GO" id="GO:0008270">
    <property type="term" value="F:zinc ion binding"/>
    <property type="evidence" value="ECO:0007669"/>
    <property type="project" value="UniProtKB-UniRule"/>
</dbReference>
<dbReference type="FunFam" id="1.25.50.20:FF:000002">
    <property type="entry name" value="Aminopeptidase"/>
    <property type="match status" value="1"/>
</dbReference>
<dbReference type="InterPro" id="IPR045357">
    <property type="entry name" value="Aminopeptidase_N-like_N"/>
</dbReference>
<dbReference type="EC" id="3.4.11.-" evidence="11"/>
<dbReference type="GO" id="GO:0006508">
    <property type="term" value="P:proteolysis"/>
    <property type="evidence" value="ECO:0007669"/>
    <property type="project" value="UniProtKB-KW"/>
</dbReference>
<evidence type="ECO:0000256" key="11">
    <source>
        <dbReference type="RuleBase" id="RU364040"/>
    </source>
</evidence>
<dbReference type="OrthoDB" id="10031169at2759"/>
<comment type="cofactor">
    <cofactor evidence="9 11">
        <name>Zn(2+)</name>
        <dbReference type="ChEBI" id="CHEBI:29105"/>
    </cofactor>
    <text evidence="9 11">Binds 1 zinc ion per subunit.</text>
</comment>
<dbReference type="CDD" id="cd09601">
    <property type="entry name" value="M1_APN-Q_like"/>
    <property type="match status" value="1"/>
</dbReference>
<dbReference type="InterPro" id="IPR050344">
    <property type="entry name" value="Peptidase_M1_aminopeptidases"/>
</dbReference>
<keyword evidence="6 9" id="KW-0862">Zinc</keyword>
<keyword evidence="16" id="KW-1185">Reference proteome</keyword>
<dbReference type="FunCoup" id="A0A2T3B0N9">
    <property type="interactions" value="999"/>
</dbReference>
<dbReference type="InterPro" id="IPR014782">
    <property type="entry name" value="Peptidase_M1_dom"/>
</dbReference>
<feature type="binding site" evidence="9">
    <location>
        <position position="325"/>
    </location>
    <ligand>
        <name>Zn(2+)</name>
        <dbReference type="ChEBI" id="CHEBI:29105"/>
        <note>catalytic</note>
    </ligand>
</feature>
<dbReference type="InterPro" id="IPR001930">
    <property type="entry name" value="Peptidase_M1"/>
</dbReference>
<feature type="domain" description="Aminopeptidase N-like N-terminal" evidence="14">
    <location>
        <begin position="30"/>
        <end position="214"/>
    </location>
</feature>
<feature type="binding site" evidence="9">
    <location>
        <position position="344"/>
    </location>
    <ligand>
        <name>Zn(2+)</name>
        <dbReference type="ChEBI" id="CHEBI:29105"/>
        <note>catalytic</note>
    </ligand>
</feature>
<evidence type="ECO:0000313" key="15">
    <source>
        <dbReference type="EMBL" id="PSS16971.1"/>
    </source>
</evidence>
<dbReference type="GO" id="GO:0043171">
    <property type="term" value="P:peptide catabolic process"/>
    <property type="evidence" value="ECO:0007669"/>
    <property type="project" value="TreeGrafter"/>
</dbReference>
<reference evidence="15 16" key="1">
    <citation type="journal article" date="2018" name="New Phytol.">
        <title>Comparative genomics and transcriptomics depict ericoid mycorrhizal fungi as versatile saprotrophs and plant mutualists.</title>
        <authorList>
            <person name="Martino E."/>
            <person name="Morin E."/>
            <person name="Grelet G.A."/>
            <person name="Kuo A."/>
            <person name="Kohler A."/>
            <person name="Daghino S."/>
            <person name="Barry K.W."/>
            <person name="Cichocki N."/>
            <person name="Clum A."/>
            <person name="Dockter R.B."/>
            <person name="Hainaut M."/>
            <person name="Kuo R.C."/>
            <person name="LaButti K."/>
            <person name="Lindahl B.D."/>
            <person name="Lindquist E.A."/>
            <person name="Lipzen A."/>
            <person name="Khouja H.R."/>
            <person name="Magnuson J."/>
            <person name="Murat C."/>
            <person name="Ohm R.A."/>
            <person name="Singer S.W."/>
            <person name="Spatafora J.W."/>
            <person name="Wang M."/>
            <person name="Veneault-Fourrey C."/>
            <person name="Henrissat B."/>
            <person name="Grigoriev I.V."/>
            <person name="Martin F.M."/>
            <person name="Perotto S."/>
        </authorList>
    </citation>
    <scope>NUCLEOTIDE SEQUENCE [LARGE SCALE GENOMIC DNA]</scope>
    <source>
        <strain evidence="15 16">ATCC 22711</strain>
    </source>
</reference>
<dbReference type="InterPro" id="IPR024571">
    <property type="entry name" value="ERAP1-like_C_dom"/>
</dbReference>
<dbReference type="Gene3D" id="1.25.50.20">
    <property type="match status" value="1"/>
</dbReference>
<dbReference type="GO" id="GO:0016020">
    <property type="term" value="C:membrane"/>
    <property type="evidence" value="ECO:0007669"/>
    <property type="project" value="TreeGrafter"/>
</dbReference>
<evidence type="ECO:0000256" key="7">
    <source>
        <dbReference type="ARBA" id="ARBA00023049"/>
    </source>
</evidence>
<dbReference type="RefSeq" id="XP_024720479.1">
    <property type="nucleotide sequence ID" value="XM_024860823.1"/>
</dbReference>
<dbReference type="PANTHER" id="PTHR11533:SF174">
    <property type="entry name" value="PUROMYCIN-SENSITIVE AMINOPEPTIDASE-RELATED"/>
    <property type="match status" value="1"/>
</dbReference>
<protein>
    <recommendedName>
        <fullName evidence="11">Aminopeptidase</fullName>
        <ecNumber evidence="11">3.4.11.-</ecNumber>
    </recommendedName>
</protein>
<dbReference type="PRINTS" id="PR00756">
    <property type="entry name" value="ALADIPTASE"/>
</dbReference>
<evidence type="ECO:0000256" key="6">
    <source>
        <dbReference type="ARBA" id="ARBA00022833"/>
    </source>
</evidence>
<organism evidence="15 16">
    <name type="scientific">Amorphotheca resinae ATCC 22711</name>
    <dbReference type="NCBI Taxonomy" id="857342"/>
    <lineage>
        <taxon>Eukaryota</taxon>
        <taxon>Fungi</taxon>
        <taxon>Dikarya</taxon>
        <taxon>Ascomycota</taxon>
        <taxon>Pezizomycotina</taxon>
        <taxon>Leotiomycetes</taxon>
        <taxon>Helotiales</taxon>
        <taxon>Amorphothecaceae</taxon>
        <taxon>Amorphotheca</taxon>
    </lineage>
</organism>
<dbReference type="GeneID" id="36568904"/>
<evidence type="ECO:0000256" key="10">
    <source>
        <dbReference type="PIRSR" id="PIRSR634016-4"/>
    </source>
</evidence>
<evidence type="ECO:0000259" key="12">
    <source>
        <dbReference type="Pfam" id="PF01433"/>
    </source>
</evidence>
<evidence type="ECO:0000256" key="3">
    <source>
        <dbReference type="ARBA" id="ARBA00022670"/>
    </source>
</evidence>
<dbReference type="FunFam" id="1.10.390.10:FF:000001">
    <property type="entry name" value="Aminopeptidase"/>
    <property type="match status" value="1"/>
</dbReference>
<evidence type="ECO:0000256" key="1">
    <source>
        <dbReference type="ARBA" id="ARBA00010136"/>
    </source>
</evidence>
<dbReference type="Gene3D" id="2.60.40.1910">
    <property type="match status" value="1"/>
</dbReference>
<keyword evidence="3 11" id="KW-0645">Protease</keyword>
<dbReference type="Gene3D" id="2.60.40.1730">
    <property type="entry name" value="tricorn interacting facor f3 domain"/>
    <property type="match status" value="1"/>
</dbReference>
<dbReference type="SUPFAM" id="SSF55486">
    <property type="entry name" value="Metalloproteases ('zincins'), catalytic domain"/>
    <property type="match status" value="1"/>
</dbReference>
<evidence type="ECO:0000256" key="5">
    <source>
        <dbReference type="ARBA" id="ARBA00022801"/>
    </source>
</evidence>
<dbReference type="Proteomes" id="UP000241818">
    <property type="component" value="Unassembled WGS sequence"/>
</dbReference>
<accession>A0A2T3B0N9</accession>
<evidence type="ECO:0000256" key="4">
    <source>
        <dbReference type="ARBA" id="ARBA00022723"/>
    </source>
</evidence>
<feature type="domain" description="Peptidase M1 membrane alanine aminopeptidase" evidence="12">
    <location>
        <begin position="249"/>
        <end position="466"/>
    </location>
</feature>
<dbReference type="GO" id="GO:0070006">
    <property type="term" value="F:metalloaminopeptidase activity"/>
    <property type="evidence" value="ECO:0007669"/>
    <property type="project" value="TreeGrafter"/>
</dbReference>
<dbReference type="InParanoid" id="A0A2T3B0N9"/>
<dbReference type="GO" id="GO:0042277">
    <property type="term" value="F:peptide binding"/>
    <property type="evidence" value="ECO:0007669"/>
    <property type="project" value="TreeGrafter"/>
</dbReference>
<dbReference type="Gene3D" id="1.10.390.10">
    <property type="entry name" value="Neutral Protease Domain 2"/>
    <property type="match status" value="1"/>
</dbReference>
<dbReference type="InterPro" id="IPR042097">
    <property type="entry name" value="Aminopeptidase_N-like_N_sf"/>
</dbReference>
<evidence type="ECO:0000256" key="8">
    <source>
        <dbReference type="PIRSR" id="PIRSR634016-1"/>
    </source>
</evidence>
<dbReference type="Pfam" id="PF17900">
    <property type="entry name" value="Peptidase_M1_N"/>
    <property type="match status" value="1"/>
</dbReference>
<dbReference type="Pfam" id="PF11838">
    <property type="entry name" value="ERAP1_C"/>
    <property type="match status" value="1"/>
</dbReference>